<reference evidence="13 14" key="1">
    <citation type="submission" date="2014-03" db="EMBL/GenBank/DDBJ databases">
        <title>The draft genome sequence of Thioclava dalianensis DLFJ1-1.</title>
        <authorList>
            <person name="Lai Q."/>
            <person name="Shao Z."/>
        </authorList>
    </citation>
    <scope>NUCLEOTIDE SEQUENCE [LARGE SCALE GENOMIC DNA]</scope>
    <source>
        <strain evidence="13 14">DLFJ1-1</strain>
    </source>
</reference>
<dbReference type="SMART" id="SM00388">
    <property type="entry name" value="HisKA"/>
    <property type="match status" value="1"/>
</dbReference>
<evidence type="ECO:0000259" key="12">
    <source>
        <dbReference type="PROSITE" id="PS50885"/>
    </source>
</evidence>
<dbReference type="PANTHER" id="PTHR45436">
    <property type="entry name" value="SENSOR HISTIDINE KINASE YKOH"/>
    <property type="match status" value="1"/>
</dbReference>
<evidence type="ECO:0000256" key="5">
    <source>
        <dbReference type="ARBA" id="ARBA00022679"/>
    </source>
</evidence>
<dbReference type="PANTHER" id="PTHR45436:SF5">
    <property type="entry name" value="SENSOR HISTIDINE KINASE TRCS"/>
    <property type="match status" value="1"/>
</dbReference>
<dbReference type="InterPro" id="IPR005467">
    <property type="entry name" value="His_kinase_dom"/>
</dbReference>
<proteinExistence type="predicted"/>
<evidence type="ECO:0000256" key="7">
    <source>
        <dbReference type="ARBA" id="ARBA00022777"/>
    </source>
</evidence>
<evidence type="ECO:0000256" key="1">
    <source>
        <dbReference type="ARBA" id="ARBA00000085"/>
    </source>
</evidence>
<dbReference type="STRING" id="1185766.SAMN05216224_107136"/>
<dbReference type="Pfam" id="PF02518">
    <property type="entry name" value="HATPase_c"/>
    <property type="match status" value="1"/>
</dbReference>
<dbReference type="Gene3D" id="1.10.287.130">
    <property type="match status" value="1"/>
</dbReference>
<evidence type="ECO:0000313" key="14">
    <source>
        <dbReference type="Proteomes" id="UP000027725"/>
    </source>
</evidence>
<dbReference type="InterPro" id="IPR003660">
    <property type="entry name" value="HAMP_dom"/>
</dbReference>
<sequence length="441" mass="47782">MRLRAPPSLARRFAVLVSLALFGVWALSVLAMGIVLQGEETEFYDEHLAASARAFLSVVDVPDDADLLAPPGAAAPDEPTNPNTEVIYRLVDRSGRVLSVSEGAEHAQFPAQLRPASFQRTATHMVYTSGFNDRGHAVQFADPLVERREAWRESFLAFMLPMLMILPLGFLAMRWVTGLALRPLDAVRAEMAARDAQDLTPIEPQTRPVELADMIATLNGFMGRLSQALDGERAFASNAAHELRTPVAVALAQVQRLETEARSQSERDSLHAVHTALLRMSRLVARLLQLARADAGIGPAAAPVDLTRVLPHVLHEIEAEARARLHTELPETPLLVALDADAFAIIAGNLIENALQHSPPLSPVTLRLSAQEGLVVRNEGAPLALETLAKLTSRFARRDSGGFGLGLHIASQIARQAGMALEIRSPVPGRDSGIEARLRLP</sequence>
<dbReference type="AlphaFoldDB" id="A0A074TA80"/>
<feature type="domain" description="Histidine kinase" evidence="11">
    <location>
        <begin position="238"/>
        <end position="441"/>
    </location>
</feature>
<dbReference type="OrthoDB" id="9809766at2"/>
<keyword evidence="5" id="KW-0808">Transferase</keyword>
<dbReference type="InterPro" id="IPR003661">
    <property type="entry name" value="HisK_dim/P_dom"/>
</dbReference>
<gene>
    <name evidence="13" type="ORF">DL1_09025</name>
</gene>
<dbReference type="GO" id="GO:0000155">
    <property type="term" value="F:phosphorelay sensor kinase activity"/>
    <property type="evidence" value="ECO:0007669"/>
    <property type="project" value="InterPro"/>
</dbReference>
<feature type="transmembrane region" description="Helical" evidence="10">
    <location>
        <begin position="12"/>
        <end position="36"/>
    </location>
</feature>
<dbReference type="CDD" id="cd00075">
    <property type="entry name" value="HATPase"/>
    <property type="match status" value="1"/>
</dbReference>
<comment type="catalytic activity">
    <reaction evidence="1">
        <text>ATP + protein L-histidine = ADP + protein N-phospho-L-histidine.</text>
        <dbReference type="EC" id="2.7.13.3"/>
    </reaction>
</comment>
<dbReference type="RefSeq" id="WP_081856366.1">
    <property type="nucleotide sequence ID" value="NZ_FOVB01000007.1"/>
</dbReference>
<organism evidence="13 14">
    <name type="scientific">Thioclava dalianensis</name>
    <dbReference type="NCBI Taxonomy" id="1185766"/>
    <lineage>
        <taxon>Bacteria</taxon>
        <taxon>Pseudomonadati</taxon>
        <taxon>Pseudomonadota</taxon>
        <taxon>Alphaproteobacteria</taxon>
        <taxon>Rhodobacterales</taxon>
        <taxon>Paracoccaceae</taxon>
        <taxon>Thioclava</taxon>
    </lineage>
</organism>
<evidence type="ECO:0000256" key="2">
    <source>
        <dbReference type="ARBA" id="ARBA00004370"/>
    </source>
</evidence>
<comment type="caution">
    <text evidence="13">The sequence shown here is derived from an EMBL/GenBank/DDBJ whole genome shotgun (WGS) entry which is preliminary data.</text>
</comment>
<comment type="subcellular location">
    <subcellularLocation>
        <location evidence="2">Membrane</location>
    </subcellularLocation>
</comment>
<dbReference type="InterPro" id="IPR050428">
    <property type="entry name" value="TCS_sensor_his_kinase"/>
</dbReference>
<name>A0A074TA80_9RHOB</name>
<evidence type="ECO:0000259" key="11">
    <source>
        <dbReference type="PROSITE" id="PS50109"/>
    </source>
</evidence>
<dbReference type="InterPro" id="IPR036097">
    <property type="entry name" value="HisK_dim/P_sf"/>
</dbReference>
<dbReference type="Gene3D" id="3.30.565.10">
    <property type="entry name" value="Histidine kinase-like ATPase, C-terminal domain"/>
    <property type="match status" value="1"/>
</dbReference>
<keyword evidence="14" id="KW-1185">Reference proteome</keyword>
<evidence type="ECO:0000256" key="4">
    <source>
        <dbReference type="ARBA" id="ARBA00022553"/>
    </source>
</evidence>
<protein>
    <recommendedName>
        <fullName evidence="3">histidine kinase</fullName>
        <ecNumber evidence="3">2.7.13.3</ecNumber>
    </recommendedName>
</protein>
<dbReference type="EMBL" id="JHEH01000025">
    <property type="protein sequence ID" value="KEP68706.1"/>
    <property type="molecule type" value="Genomic_DNA"/>
</dbReference>
<dbReference type="SUPFAM" id="SSF55874">
    <property type="entry name" value="ATPase domain of HSP90 chaperone/DNA topoisomerase II/histidine kinase"/>
    <property type="match status" value="1"/>
</dbReference>
<dbReference type="CDD" id="cd00082">
    <property type="entry name" value="HisKA"/>
    <property type="match status" value="1"/>
</dbReference>
<dbReference type="EC" id="2.7.13.3" evidence="3"/>
<evidence type="ECO:0000256" key="3">
    <source>
        <dbReference type="ARBA" id="ARBA00012438"/>
    </source>
</evidence>
<dbReference type="SMART" id="SM00387">
    <property type="entry name" value="HATPase_c"/>
    <property type="match status" value="1"/>
</dbReference>
<keyword evidence="10" id="KW-0472">Membrane</keyword>
<keyword evidence="9" id="KW-0902">Two-component regulatory system</keyword>
<dbReference type="Pfam" id="PF00512">
    <property type="entry name" value="HisKA"/>
    <property type="match status" value="1"/>
</dbReference>
<dbReference type="InterPro" id="IPR036890">
    <property type="entry name" value="HATPase_C_sf"/>
</dbReference>
<keyword evidence="7 13" id="KW-0418">Kinase</keyword>
<dbReference type="GO" id="GO:0005886">
    <property type="term" value="C:plasma membrane"/>
    <property type="evidence" value="ECO:0007669"/>
    <property type="project" value="TreeGrafter"/>
</dbReference>
<evidence type="ECO:0000256" key="10">
    <source>
        <dbReference type="SAM" id="Phobius"/>
    </source>
</evidence>
<keyword evidence="6 10" id="KW-0812">Transmembrane</keyword>
<dbReference type="Proteomes" id="UP000027725">
    <property type="component" value="Unassembled WGS sequence"/>
</dbReference>
<evidence type="ECO:0000256" key="6">
    <source>
        <dbReference type="ARBA" id="ARBA00022692"/>
    </source>
</evidence>
<keyword evidence="8 10" id="KW-1133">Transmembrane helix</keyword>
<dbReference type="InterPro" id="IPR003594">
    <property type="entry name" value="HATPase_dom"/>
</dbReference>
<keyword evidence="4" id="KW-0597">Phosphoprotein</keyword>
<dbReference type="PROSITE" id="PS50109">
    <property type="entry name" value="HIS_KIN"/>
    <property type="match status" value="1"/>
</dbReference>
<feature type="domain" description="HAMP" evidence="12">
    <location>
        <begin position="178"/>
        <end position="230"/>
    </location>
</feature>
<dbReference type="PROSITE" id="PS50885">
    <property type="entry name" value="HAMP"/>
    <property type="match status" value="1"/>
</dbReference>
<evidence type="ECO:0000256" key="8">
    <source>
        <dbReference type="ARBA" id="ARBA00022989"/>
    </source>
</evidence>
<dbReference type="eggNOG" id="COG0642">
    <property type="taxonomic scope" value="Bacteria"/>
</dbReference>
<evidence type="ECO:0000256" key="9">
    <source>
        <dbReference type="ARBA" id="ARBA00023012"/>
    </source>
</evidence>
<dbReference type="SUPFAM" id="SSF47384">
    <property type="entry name" value="Homodimeric domain of signal transducing histidine kinase"/>
    <property type="match status" value="1"/>
</dbReference>
<accession>A0A074TA80</accession>
<evidence type="ECO:0000313" key="13">
    <source>
        <dbReference type="EMBL" id="KEP68706.1"/>
    </source>
</evidence>